<dbReference type="PANTHER" id="PTHR46796">
    <property type="entry name" value="HTH-TYPE TRANSCRIPTIONAL ACTIVATOR RHAS-RELATED"/>
    <property type="match status" value="1"/>
</dbReference>
<dbReference type="SMART" id="SM00342">
    <property type="entry name" value="HTH_ARAC"/>
    <property type="match status" value="1"/>
</dbReference>
<dbReference type="Proteomes" id="UP001501352">
    <property type="component" value="Unassembled WGS sequence"/>
</dbReference>
<keyword evidence="6" id="KW-1185">Reference proteome</keyword>
<proteinExistence type="predicted"/>
<dbReference type="InterPro" id="IPR009057">
    <property type="entry name" value="Homeodomain-like_sf"/>
</dbReference>
<dbReference type="Pfam" id="PF12833">
    <property type="entry name" value="HTH_18"/>
    <property type="match status" value="1"/>
</dbReference>
<evidence type="ECO:0000313" key="6">
    <source>
        <dbReference type="Proteomes" id="UP001501352"/>
    </source>
</evidence>
<name>A0ABP3S262_9CAUL</name>
<dbReference type="RefSeq" id="WP_343793391.1">
    <property type="nucleotide sequence ID" value="NZ_BAAAGA010000005.1"/>
</dbReference>
<organism evidence="5 6">
    <name type="scientific">Brevundimonas kwangchunensis</name>
    <dbReference type="NCBI Taxonomy" id="322163"/>
    <lineage>
        <taxon>Bacteria</taxon>
        <taxon>Pseudomonadati</taxon>
        <taxon>Pseudomonadota</taxon>
        <taxon>Alphaproteobacteria</taxon>
        <taxon>Caulobacterales</taxon>
        <taxon>Caulobacteraceae</taxon>
        <taxon>Brevundimonas</taxon>
    </lineage>
</organism>
<evidence type="ECO:0000313" key="5">
    <source>
        <dbReference type="EMBL" id="GAA0624094.1"/>
    </source>
</evidence>
<evidence type="ECO:0000256" key="1">
    <source>
        <dbReference type="ARBA" id="ARBA00023015"/>
    </source>
</evidence>
<keyword evidence="3" id="KW-0804">Transcription</keyword>
<dbReference type="Gene3D" id="1.10.10.60">
    <property type="entry name" value="Homeodomain-like"/>
    <property type="match status" value="2"/>
</dbReference>
<dbReference type="PROSITE" id="PS00041">
    <property type="entry name" value="HTH_ARAC_FAMILY_1"/>
    <property type="match status" value="2"/>
</dbReference>
<reference evidence="6" key="1">
    <citation type="journal article" date="2019" name="Int. J. Syst. Evol. Microbiol.">
        <title>The Global Catalogue of Microorganisms (GCM) 10K type strain sequencing project: providing services to taxonomists for standard genome sequencing and annotation.</title>
        <authorList>
            <consortium name="The Broad Institute Genomics Platform"/>
            <consortium name="The Broad Institute Genome Sequencing Center for Infectious Disease"/>
            <person name="Wu L."/>
            <person name="Ma J."/>
        </authorList>
    </citation>
    <scope>NUCLEOTIDE SEQUENCE [LARGE SCALE GENOMIC DNA]</scope>
    <source>
        <strain evidence="6">JCM 12928</strain>
    </source>
</reference>
<protein>
    <recommendedName>
        <fullName evidence="4">HTH araC/xylS-type domain-containing protein</fullName>
    </recommendedName>
</protein>
<dbReference type="InterPro" id="IPR050204">
    <property type="entry name" value="AraC_XylS_family_regulators"/>
</dbReference>
<evidence type="ECO:0000256" key="2">
    <source>
        <dbReference type="ARBA" id="ARBA00023125"/>
    </source>
</evidence>
<dbReference type="PROSITE" id="PS01124">
    <property type="entry name" value="HTH_ARAC_FAMILY_2"/>
    <property type="match status" value="1"/>
</dbReference>
<feature type="domain" description="HTH araC/xylS-type" evidence="4">
    <location>
        <begin position="155"/>
        <end position="252"/>
    </location>
</feature>
<dbReference type="EMBL" id="BAAAGA010000005">
    <property type="protein sequence ID" value="GAA0624094.1"/>
    <property type="molecule type" value="Genomic_DNA"/>
</dbReference>
<gene>
    <name evidence="5" type="ORF">GCM10009422_20460</name>
</gene>
<dbReference type="SUPFAM" id="SSF46689">
    <property type="entry name" value="Homeodomain-like"/>
    <property type="match status" value="2"/>
</dbReference>
<dbReference type="InterPro" id="IPR020449">
    <property type="entry name" value="Tscrpt_reg_AraC-type_HTH"/>
</dbReference>
<dbReference type="InterPro" id="IPR018062">
    <property type="entry name" value="HTH_AraC-typ_CS"/>
</dbReference>
<dbReference type="PRINTS" id="PR00032">
    <property type="entry name" value="HTHARAC"/>
</dbReference>
<sequence>MVAQVVEIWTAADAPPPSGVIERHAVVLPYEGLFGFRVGARSDLFDAQRALFVTAGQEYADSHPVEGVGHAALVVRPSDEVLEELFGSSRPSAHIAFHRMGASMTARGRMRTQRLRRVGRAGDNPLRDDERVLATLREVAPERAASADRGSRIVDRAREVLHALGFERVTLDRIAREVGVSPNYLTQAFTRAEGQPLYRYQLGLRLNRALVELPHSDDITALALDLGFSSHAHFSTAFKASFGQSPSEYRAGARAVVRA</sequence>
<evidence type="ECO:0000256" key="3">
    <source>
        <dbReference type="ARBA" id="ARBA00023163"/>
    </source>
</evidence>
<keyword evidence="2" id="KW-0238">DNA-binding</keyword>
<accession>A0ABP3S262</accession>
<dbReference type="InterPro" id="IPR018060">
    <property type="entry name" value="HTH_AraC"/>
</dbReference>
<evidence type="ECO:0000259" key="4">
    <source>
        <dbReference type="PROSITE" id="PS01124"/>
    </source>
</evidence>
<comment type="caution">
    <text evidence="5">The sequence shown here is derived from an EMBL/GenBank/DDBJ whole genome shotgun (WGS) entry which is preliminary data.</text>
</comment>
<keyword evidence="1" id="KW-0805">Transcription regulation</keyword>